<accession>A0A2N9VSX7</accession>
<gene>
    <name evidence="13" type="ORF">B5P45_24325</name>
</gene>
<feature type="transmembrane region" description="Helical" evidence="11">
    <location>
        <begin position="362"/>
        <end position="380"/>
    </location>
</feature>
<evidence type="ECO:0000256" key="10">
    <source>
        <dbReference type="ARBA" id="ARBA00023136"/>
    </source>
</evidence>
<organism evidence="13 14">
    <name type="scientific">Phyllobacterium zundukense</name>
    <dbReference type="NCBI Taxonomy" id="1867719"/>
    <lineage>
        <taxon>Bacteria</taxon>
        <taxon>Pseudomonadati</taxon>
        <taxon>Pseudomonadota</taxon>
        <taxon>Alphaproteobacteria</taxon>
        <taxon>Hyphomicrobiales</taxon>
        <taxon>Phyllobacteriaceae</taxon>
        <taxon>Phyllobacterium</taxon>
    </lineage>
</organism>
<dbReference type="InterPro" id="IPR006153">
    <property type="entry name" value="Cation/H_exchanger_TM"/>
</dbReference>
<feature type="transmembrane region" description="Helical" evidence="11">
    <location>
        <begin position="184"/>
        <end position="205"/>
    </location>
</feature>
<evidence type="ECO:0000256" key="6">
    <source>
        <dbReference type="ARBA" id="ARBA00022692"/>
    </source>
</evidence>
<dbReference type="InterPro" id="IPR003148">
    <property type="entry name" value="RCK_N"/>
</dbReference>
<feature type="transmembrane region" description="Helical" evidence="11">
    <location>
        <begin position="88"/>
        <end position="109"/>
    </location>
</feature>
<keyword evidence="3" id="KW-0813">Transport</keyword>
<evidence type="ECO:0000256" key="2">
    <source>
        <dbReference type="ARBA" id="ARBA00005551"/>
    </source>
</evidence>
<dbReference type="FunFam" id="3.40.50.720:FF:000036">
    <property type="entry name" value="Glutathione-regulated potassium-efflux system protein KefB"/>
    <property type="match status" value="1"/>
</dbReference>
<name>A0A2N9VSX7_9HYPH</name>
<feature type="domain" description="RCK N-terminal" evidence="12">
    <location>
        <begin position="401"/>
        <end position="517"/>
    </location>
</feature>
<dbReference type="Gene3D" id="1.20.1530.20">
    <property type="match status" value="1"/>
</dbReference>
<dbReference type="Pfam" id="PF00999">
    <property type="entry name" value="Na_H_Exchanger"/>
    <property type="match status" value="1"/>
</dbReference>
<dbReference type="GO" id="GO:0008324">
    <property type="term" value="F:monoatomic cation transmembrane transporter activity"/>
    <property type="evidence" value="ECO:0007669"/>
    <property type="project" value="InterPro"/>
</dbReference>
<dbReference type="PANTHER" id="PTHR46157:SF8">
    <property type="entry name" value="GLUTATHIONE-REGULATED POTASSIUM-EFFLUX SYSTEM PROTEIN"/>
    <property type="match status" value="1"/>
</dbReference>
<evidence type="ECO:0000313" key="14">
    <source>
        <dbReference type="Proteomes" id="UP000232163"/>
    </source>
</evidence>
<dbReference type="GO" id="GO:0005886">
    <property type="term" value="C:plasma membrane"/>
    <property type="evidence" value="ECO:0007669"/>
    <property type="project" value="TreeGrafter"/>
</dbReference>
<evidence type="ECO:0000313" key="13">
    <source>
        <dbReference type="EMBL" id="PIO42595.1"/>
    </source>
</evidence>
<feature type="transmembrane region" description="Helical" evidence="11">
    <location>
        <begin position="115"/>
        <end position="137"/>
    </location>
</feature>
<feature type="transmembrane region" description="Helical" evidence="11">
    <location>
        <begin position="57"/>
        <end position="76"/>
    </location>
</feature>
<keyword evidence="4" id="KW-0050">Antiport</keyword>
<dbReference type="PROSITE" id="PS51201">
    <property type="entry name" value="RCK_N"/>
    <property type="match status" value="1"/>
</dbReference>
<keyword evidence="7" id="KW-0630">Potassium</keyword>
<feature type="transmembrane region" description="Helical" evidence="11">
    <location>
        <begin position="271"/>
        <end position="292"/>
    </location>
</feature>
<keyword evidence="5" id="KW-0633">Potassium transport</keyword>
<evidence type="ECO:0000259" key="12">
    <source>
        <dbReference type="PROSITE" id="PS51201"/>
    </source>
</evidence>
<comment type="subcellular location">
    <subcellularLocation>
        <location evidence="1">Endomembrane system</location>
        <topology evidence="1">Multi-pass membrane protein</topology>
    </subcellularLocation>
</comment>
<dbReference type="OrthoDB" id="9781411at2"/>
<dbReference type="InterPro" id="IPR038770">
    <property type="entry name" value="Na+/solute_symporter_sf"/>
</dbReference>
<feature type="transmembrane region" description="Helical" evidence="11">
    <location>
        <begin position="217"/>
        <end position="235"/>
    </location>
</feature>
<feature type="transmembrane region" description="Helical" evidence="11">
    <location>
        <begin position="33"/>
        <end position="51"/>
    </location>
</feature>
<dbReference type="RefSeq" id="WP_100001333.1">
    <property type="nucleotide sequence ID" value="NZ_CP017940.1"/>
</dbReference>
<feature type="transmembrane region" description="Helical" evidence="11">
    <location>
        <begin position="298"/>
        <end position="320"/>
    </location>
</feature>
<dbReference type="Proteomes" id="UP000232163">
    <property type="component" value="Unassembled WGS sequence"/>
</dbReference>
<dbReference type="AlphaFoldDB" id="A0A2N9VSX7"/>
<dbReference type="GO" id="GO:0012505">
    <property type="term" value="C:endomembrane system"/>
    <property type="evidence" value="ECO:0007669"/>
    <property type="project" value="UniProtKB-SubCell"/>
</dbReference>
<dbReference type="GO" id="GO:0015297">
    <property type="term" value="F:antiporter activity"/>
    <property type="evidence" value="ECO:0007669"/>
    <property type="project" value="UniProtKB-KW"/>
</dbReference>
<keyword evidence="9" id="KW-0406">Ion transport</keyword>
<evidence type="ECO:0000256" key="4">
    <source>
        <dbReference type="ARBA" id="ARBA00022449"/>
    </source>
</evidence>
<dbReference type="Gene3D" id="3.40.50.720">
    <property type="entry name" value="NAD(P)-binding Rossmann-like Domain"/>
    <property type="match status" value="1"/>
</dbReference>
<proteinExistence type="inferred from homology"/>
<dbReference type="InterPro" id="IPR036291">
    <property type="entry name" value="NAD(P)-bd_dom_sf"/>
</dbReference>
<dbReference type="GO" id="GO:0006813">
    <property type="term" value="P:potassium ion transport"/>
    <property type="evidence" value="ECO:0007669"/>
    <property type="project" value="UniProtKB-KW"/>
</dbReference>
<dbReference type="InterPro" id="IPR004771">
    <property type="entry name" value="K/H_exchanger"/>
</dbReference>
<evidence type="ECO:0000256" key="7">
    <source>
        <dbReference type="ARBA" id="ARBA00022958"/>
    </source>
</evidence>
<feature type="transmembrane region" description="Helical" evidence="11">
    <location>
        <begin position="332"/>
        <end position="356"/>
    </location>
</feature>
<keyword evidence="8 11" id="KW-1133">Transmembrane helix</keyword>
<dbReference type="PANTHER" id="PTHR46157">
    <property type="entry name" value="K(+) EFFLUX ANTIPORTER 3, CHLOROPLASTIC"/>
    <property type="match status" value="1"/>
</dbReference>
<keyword evidence="10 11" id="KW-0472">Membrane</keyword>
<evidence type="ECO:0000256" key="1">
    <source>
        <dbReference type="ARBA" id="ARBA00004127"/>
    </source>
</evidence>
<sequence length="612" mass="65964">MLSQSGNLYFQALALLAGAIIAAPLFKRLGLGTVLGYLAAGLLIGPLANLITDGEQVLHFSELGVVFLLFVIGLELKPSRLWTLRHAIFGLGAAQVIVTGAALTGLILAFDLMMWQAAVVTGFGLALSSTAFAMQILEERGETATQHGQTSFAILLFQDLAIVPLLAMIPVLAPGSAQHQADPLGQFLIAVICIGAIVAVGRYLLNPLFRFIANTGAREVMIAAALFVVIGAAVLMQFAGLSMAMGAFIAGVLLAESSYRHELEADIEPFRGVFLGLFFMAVGLSLDLEVILNNWMAILLAVPVFMAIKALVVYVLARLFRSNHNDAIRIAFFLPQGGEFGFVLFSTAAAAGLMTGSVASELIAVVTLSMAVMPLSVALGNKFLVSHDAHDEIDEDFEGAGADVMMIGFSRYGQIAAQILLAGGSDVTVIDASADRIRAAGRFGFRIYFGDGTRKEVLEAAGIRQAKIVAVCTHKKETTDQIVEMIQAEYPDIKLFVRSYDRVHTLKLRARGVHYELRETFESGLVFGRRTLEELGVSEELAYEIMQDIRRRDEDRLHIQASEGLTAGNDLLLTRPVTPEPLIKPTREAKRIDTIADGEMDVAVEPDATPAE</sequence>
<dbReference type="SUPFAM" id="SSF51735">
    <property type="entry name" value="NAD(P)-binding Rossmann-fold domains"/>
    <property type="match status" value="1"/>
</dbReference>
<comment type="similarity">
    <text evidence="2">Belongs to the monovalent cation:proton antiporter 2 (CPA2) transporter (TC 2.A.37) family.</text>
</comment>
<dbReference type="EMBL" id="MZMT01000053">
    <property type="protein sequence ID" value="PIO42595.1"/>
    <property type="molecule type" value="Genomic_DNA"/>
</dbReference>
<dbReference type="Pfam" id="PF02254">
    <property type="entry name" value="TrkA_N"/>
    <property type="match status" value="1"/>
</dbReference>
<evidence type="ECO:0000256" key="5">
    <source>
        <dbReference type="ARBA" id="ARBA00022538"/>
    </source>
</evidence>
<feature type="transmembrane region" description="Helical" evidence="11">
    <location>
        <begin position="149"/>
        <end position="172"/>
    </location>
</feature>
<comment type="caution">
    <text evidence="13">The sequence shown here is derived from an EMBL/GenBank/DDBJ whole genome shotgun (WGS) entry which is preliminary data.</text>
</comment>
<feature type="transmembrane region" description="Helical" evidence="11">
    <location>
        <begin position="6"/>
        <end position="26"/>
    </location>
</feature>
<evidence type="ECO:0000256" key="9">
    <source>
        <dbReference type="ARBA" id="ARBA00023065"/>
    </source>
</evidence>
<dbReference type="GO" id="GO:1902600">
    <property type="term" value="P:proton transmembrane transport"/>
    <property type="evidence" value="ECO:0007669"/>
    <property type="project" value="InterPro"/>
</dbReference>
<protein>
    <submittedName>
        <fullName evidence="13">Potassium transporter TrkA</fullName>
    </submittedName>
</protein>
<evidence type="ECO:0000256" key="11">
    <source>
        <dbReference type="SAM" id="Phobius"/>
    </source>
</evidence>
<dbReference type="NCBIfam" id="TIGR00932">
    <property type="entry name" value="2a37"/>
    <property type="match status" value="1"/>
</dbReference>
<evidence type="ECO:0000256" key="8">
    <source>
        <dbReference type="ARBA" id="ARBA00022989"/>
    </source>
</evidence>
<keyword evidence="14" id="KW-1185">Reference proteome</keyword>
<keyword evidence="6 11" id="KW-0812">Transmembrane</keyword>
<evidence type="ECO:0000256" key="3">
    <source>
        <dbReference type="ARBA" id="ARBA00022448"/>
    </source>
</evidence>
<reference evidence="14" key="1">
    <citation type="journal article" date="2017" name="Int J Environ Stud">
        <title>Does the Miocene-Pliocene relict legume Oxytropis triphylla form nitrogen-fixing nodules with a combination of bacterial strains?</title>
        <authorList>
            <person name="Safronova V."/>
            <person name="Belimov A."/>
            <person name="Sazanova A."/>
            <person name="Kuznetsova I."/>
            <person name="Popova J."/>
            <person name="Andronov E."/>
            <person name="Verkhozina A."/>
            <person name="Tikhonovich I."/>
        </authorList>
    </citation>
    <scope>NUCLEOTIDE SEQUENCE [LARGE SCALE GENOMIC DNA]</scope>
    <source>
        <strain evidence="14">Tri-38</strain>
    </source>
</reference>
<dbReference type="KEGG" id="pht:BLM14_13865"/>